<dbReference type="RefSeq" id="WP_345400173.1">
    <property type="nucleotide sequence ID" value="NZ_BAABLA010000097.1"/>
</dbReference>
<dbReference type="Proteomes" id="UP001596337">
    <property type="component" value="Unassembled WGS sequence"/>
</dbReference>
<name>A0ABW2C7Q4_9PSEU</name>
<comment type="caution">
    <text evidence="2">The sequence shown here is derived from an EMBL/GenBank/DDBJ whole genome shotgun (WGS) entry which is preliminary data.</text>
</comment>
<gene>
    <name evidence="2" type="ORF">ACFQGD_28965</name>
</gene>
<feature type="region of interest" description="Disordered" evidence="1">
    <location>
        <begin position="1"/>
        <end position="96"/>
    </location>
</feature>
<reference evidence="3" key="1">
    <citation type="journal article" date="2019" name="Int. J. Syst. Evol. Microbiol.">
        <title>The Global Catalogue of Microorganisms (GCM) 10K type strain sequencing project: providing services to taxonomists for standard genome sequencing and annotation.</title>
        <authorList>
            <consortium name="The Broad Institute Genomics Platform"/>
            <consortium name="The Broad Institute Genome Sequencing Center for Infectious Disease"/>
            <person name="Wu L."/>
            <person name="Ma J."/>
        </authorList>
    </citation>
    <scope>NUCLEOTIDE SEQUENCE [LARGE SCALE GENOMIC DNA]</scope>
    <source>
        <strain evidence="3">KCTC 32255</strain>
    </source>
</reference>
<evidence type="ECO:0000256" key="1">
    <source>
        <dbReference type="SAM" id="MobiDB-lite"/>
    </source>
</evidence>
<organism evidence="2 3">
    <name type="scientific">Haloechinothrix salitolerans</name>
    <dbReference type="NCBI Taxonomy" id="926830"/>
    <lineage>
        <taxon>Bacteria</taxon>
        <taxon>Bacillati</taxon>
        <taxon>Actinomycetota</taxon>
        <taxon>Actinomycetes</taxon>
        <taxon>Pseudonocardiales</taxon>
        <taxon>Pseudonocardiaceae</taxon>
        <taxon>Haloechinothrix</taxon>
    </lineage>
</organism>
<feature type="compositionally biased region" description="Low complexity" evidence="1">
    <location>
        <begin position="70"/>
        <end position="82"/>
    </location>
</feature>
<evidence type="ECO:0000313" key="2">
    <source>
        <dbReference type="EMBL" id="MFC6871161.1"/>
    </source>
</evidence>
<protein>
    <submittedName>
        <fullName evidence="2">Helix-turn-helix domain-containing protein</fullName>
    </submittedName>
</protein>
<dbReference type="EMBL" id="JBHSXX010000001">
    <property type="protein sequence ID" value="MFC6871161.1"/>
    <property type="molecule type" value="Genomic_DNA"/>
</dbReference>
<proteinExistence type="predicted"/>
<evidence type="ECO:0000313" key="3">
    <source>
        <dbReference type="Proteomes" id="UP001596337"/>
    </source>
</evidence>
<accession>A0ABW2C7Q4</accession>
<keyword evidence="3" id="KW-1185">Reference proteome</keyword>
<sequence length="199" mass="21214">MATATATKKLTDQTDEATEAIKRASGKQSASKSRAGTRRTTGASNAATAKKSAARKTQAHAKRDTKDQAKAQPEAQAQAEGQTVESASTPRYAPEDVTQRLGAAIAALRGEGWSRPNLAEVFQMTQSALWRVENGRTRTDEVDVVQTGLDKIEKGEVTKPERKTGGRPAGPSNADLLAKITELESKVDALTELVKALNK</sequence>
<feature type="compositionally biased region" description="Low complexity" evidence="1">
    <location>
        <begin position="40"/>
        <end position="51"/>
    </location>
</feature>